<dbReference type="NCBIfam" id="TIGR04333">
    <property type="entry name" value="Clo7Bot_mod_Cys"/>
    <property type="match status" value="1"/>
</dbReference>
<evidence type="ECO:0000313" key="1">
    <source>
        <dbReference type="EMBL" id="WFD10767.1"/>
    </source>
</evidence>
<gene>
    <name evidence="1" type="ORF">P4S50_01440</name>
</gene>
<evidence type="ECO:0000313" key="2">
    <source>
        <dbReference type="Proteomes" id="UP001222800"/>
    </source>
</evidence>
<accession>A0ABY8EGY9</accession>
<name>A0ABY8EGY9_9FIRM</name>
<reference evidence="1 2" key="1">
    <citation type="submission" date="2023-03" db="EMBL/GenBank/DDBJ databases">
        <title>Complete genome sequence of Tepidibacter sp. SWIR-1, isolated from a deep-sea hydrothermal vent.</title>
        <authorList>
            <person name="Li X."/>
        </authorList>
    </citation>
    <scope>NUCLEOTIDE SEQUENCE [LARGE SCALE GENOMIC DNA]</scope>
    <source>
        <strain evidence="1 2">SWIR-1</strain>
    </source>
</reference>
<proteinExistence type="predicted"/>
<keyword evidence="2" id="KW-1185">Reference proteome</keyword>
<dbReference type="InterPro" id="IPR027601">
    <property type="entry name" value="Clo7Bot_mod_Cys"/>
</dbReference>
<dbReference type="EMBL" id="CP120733">
    <property type="protein sequence ID" value="WFD10767.1"/>
    <property type="molecule type" value="Genomic_DNA"/>
</dbReference>
<sequence>MRYIIKPKMKYTQGYCLTCSTQCNVLALNLK</sequence>
<protein>
    <submittedName>
        <fullName evidence="1">Clo7bot family Cys-rich peptide</fullName>
    </submittedName>
</protein>
<dbReference type="RefSeq" id="WP_277732734.1">
    <property type="nucleotide sequence ID" value="NZ_CP120733.1"/>
</dbReference>
<dbReference type="Proteomes" id="UP001222800">
    <property type="component" value="Chromosome"/>
</dbReference>
<organism evidence="1 2">
    <name type="scientific">Tepidibacter hydrothermalis</name>
    <dbReference type="NCBI Taxonomy" id="3036126"/>
    <lineage>
        <taxon>Bacteria</taxon>
        <taxon>Bacillati</taxon>
        <taxon>Bacillota</taxon>
        <taxon>Clostridia</taxon>
        <taxon>Peptostreptococcales</taxon>
        <taxon>Peptostreptococcaceae</taxon>
        <taxon>Tepidibacter</taxon>
    </lineage>
</organism>